<keyword evidence="2" id="KW-0472">Membrane</keyword>
<dbReference type="PROSITE" id="PS51494">
    <property type="entry name" value="SPOIVB"/>
    <property type="match status" value="1"/>
</dbReference>
<reference evidence="5" key="1">
    <citation type="submission" date="2016-10" db="EMBL/GenBank/DDBJ databases">
        <authorList>
            <person name="Varghese N."/>
            <person name="Submissions S."/>
        </authorList>
    </citation>
    <scope>NUCLEOTIDE SEQUENCE [LARGE SCALE GENOMIC DNA]</scope>
    <source>
        <strain evidence="5">ATCC 35263</strain>
    </source>
</reference>
<organism evidence="4 5">
    <name type="scientific">Thermoleophilum album</name>
    <dbReference type="NCBI Taxonomy" id="29539"/>
    <lineage>
        <taxon>Bacteria</taxon>
        <taxon>Bacillati</taxon>
        <taxon>Actinomycetota</taxon>
        <taxon>Thermoleophilia</taxon>
        <taxon>Thermoleophilales</taxon>
        <taxon>Thermoleophilaceae</taxon>
        <taxon>Thermoleophilum</taxon>
    </lineage>
</organism>
<dbReference type="AlphaFoldDB" id="A0A1H6FHS3"/>
<keyword evidence="2" id="KW-0812">Transmembrane</keyword>
<protein>
    <recommendedName>
        <fullName evidence="3">Peptidase S55 domain-containing protein</fullName>
    </recommendedName>
</protein>
<dbReference type="InterPro" id="IPR008763">
    <property type="entry name" value="Peptidase_S55"/>
</dbReference>
<keyword evidence="5" id="KW-1185">Reference proteome</keyword>
<evidence type="ECO:0000256" key="2">
    <source>
        <dbReference type="SAM" id="Phobius"/>
    </source>
</evidence>
<evidence type="ECO:0000313" key="4">
    <source>
        <dbReference type="EMBL" id="SEH10381.1"/>
    </source>
</evidence>
<dbReference type="Proteomes" id="UP000222056">
    <property type="component" value="Unassembled WGS sequence"/>
</dbReference>
<feature type="region of interest" description="Disordered" evidence="1">
    <location>
        <begin position="159"/>
        <end position="202"/>
    </location>
</feature>
<proteinExistence type="predicted"/>
<keyword evidence="2" id="KW-1133">Transmembrane helix</keyword>
<dbReference type="STRING" id="29539.SAMN02745716_0230"/>
<dbReference type="RefSeq" id="WP_143038510.1">
    <property type="nucleotide sequence ID" value="NZ_FNWJ01000001.1"/>
</dbReference>
<dbReference type="EMBL" id="FNWJ01000001">
    <property type="protein sequence ID" value="SEH10381.1"/>
    <property type="molecule type" value="Genomic_DNA"/>
</dbReference>
<evidence type="ECO:0000259" key="3">
    <source>
        <dbReference type="PROSITE" id="PS51494"/>
    </source>
</evidence>
<evidence type="ECO:0000313" key="5">
    <source>
        <dbReference type="Proteomes" id="UP000222056"/>
    </source>
</evidence>
<feature type="transmembrane region" description="Helical" evidence="2">
    <location>
        <begin position="31"/>
        <end position="50"/>
    </location>
</feature>
<accession>A0A1H6FHS3</accession>
<sequence length="627" mass="64166">MLAPCLPALVSCVLCAARRRALLVGSSHALAGLLALLTLTLTLAPAAFAADDLMPLAEVRPGLACRGLTVVRGTEISDFRADVVDVVSESFGGPAIIVRVAGGAAEPSGVAEGFSGSPILCPGSDGRERIAGALAATTGDKDNRLAVATPIEELLRVTPLPPIRQAPERAGPAGSTATGANASLAKRSSGGSSAPTPRSRPLRAPLVLSGVSRRLLARLARVAARHGLAVTAAASAPTSGPAASDLRPGSAIAAALVAGDVSAAAVGTLTYRDGNRVWAFGHPLGDLSGRGGGPGDGLSAGALGRRSLFLQGAYVFGIVDAPTTPLSAAYKLAAPTPGVLGSVTNDRSAGVAGLIGAPPASIPLEVGVRDLDTGRAVTLRAALADETPLDIEGGPAFGVALTLAAALDRAVGAEAPRTTDRLCISLVVRQLPLPLGGCGTFFDGGAVDVATLATTLVERFDREPLGLSAIRIRLRRRSGAPEAFIDSASGPRRARPGSTITVAVRVTVRRGGRRTLRFPLRLPRKLRPGTTVVRIRAVPADQQPRGAGSELENVLSALFSGQASAESELPAPRSPLELAFAVRSLLPVNGIAARIGKAGDRLVWRNDAMRLRGRAQFRLRIDAPRRR</sequence>
<evidence type="ECO:0000256" key="1">
    <source>
        <dbReference type="SAM" id="MobiDB-lite"/>
    </source>
</evidence>
<feature type="domain" description="Peptidase S55" evidence="3">
    <location>
        <begin position="1"/>
        <end position="170"/>
    </location>
</feature>
<dbReference type="OrthoDB" id="9765242at2"/>
<name>A0A1H6FHS3_THEAL</name>
<gene>
    <name evidence="4" type="ORF">SAMN02745716_0230</name>
</gene>